<reference evidence="1" key="1">
    <citation type="journal article" date="2020" name="Stud. Mycol.">
        <title>101 Dothideomycetes genomes: a test case for predicting lifestyles and emergence of pathogens.</title>
        <authorList>
            <person name="Haridas S."/>
            <person name="Albert R."/>
            <person name="Binder M."/>
            <person name="Bloem J."/>
            <person name="Labutti K."/>
            <person name="Salamov A."/>
            <person name="Andreopoulos B."/>
            <person name="Baker S."/>
            <person name="Barry K."/>
            <person name="Bills G."/>
            <person name="Bluhm B."/>
            <person name="Cannon C."/>
            <person name="Castanera R."/>
            <person name="Culley D."/>
            <person name="Daum C."/>
            <person name="Ezra D."/>
            <person name="Gonzalez J."/>
            <person name="Henrissat B."/>
            <person name="Kuo A."/>
            <person name="Liang C."/>
            <person name="Lipzen A."/>
            <person name="Lutzoni F."/>
            <person name="Magnuson J."/>
            <person name="Mondo S."/>
            <person name="Nolan M."/>
            <person name="Ohm R."/>
            <person name="Pangilinan J."/>
            <person name="Park H.-J."/>
            <person name="Ramirez L."/>
            <person name="Alfaro M."/>
            <person name="Sun H."/>
            <person name="Tritt A."/>
            <person name="Yoshinaga Y."/>
            <person name="Zwiers L.-H."/>
            <person name="Turgeon B."/>
            <person name="Goodwin S."/>
            <person name="Spatafora J."/>
            <person name="Crous P."/>
            <person name="Grigoriev I."/>
        </authorList>
    </citation>
    <scope>NUCLEOTIDE SEQUENCE</scope>
    <source>
        <strain evidence="1">CBS 130266</strain>
    </source>
</reference>
<accession>A0A9P4NSB9</accession>
<organism evidence="1 2">
    <name type="scientific">Tothia fuscella</name>
    <dbReference type="NCBI Taxonomy" id="1048955"/>
    <lineage>
        <taxon>Eukaryota</taxon>
        <taxon>Fungi</taxon>
        <taxon>Dikarya</taxon>
        <taxon>Ascomycota</taxon>
        <taxon>Pezizomycotina</taxon>
        <taxon>Dothideomycetes</taxon>
        <taxon>Pleosporomycetidae</taxon>
        <taxon>Venturiales</taxon>
        <taxon>Cylindrosympodiaceae</taxon>
        <taxon>Tothia</taxon>
    </lineage>
</organism>
<gene>
    <name evidence="1" type="ORF">EJ08DRAFT_193627</name>
</gene>
<evidence type="ECO:0000313" key="1">
    <source>
        <dbReference type="EMBL" id="KAF2431260.1"/>
    </source>
</evidence>
<proteinExistence type="predicted"/>
<dbReference type="AlphaFoldDB" id="A0A9P4NSB9"/>
<dbReference type="Proteomes" id="UP000800235">
    <property type="component" value="Unassembled WGS sequence"/>
</dbReference>
<dbReference type="EMBL" id="MU007033">
    <property type="protein sequence ID" value="KAF2431260.1"/>
    <property type="molecule type" value="Genomic_DNA"/>
</dbReference>
<name>A0A9P4NSB9_9PEZI</name>
<keyword evidence="2" id="KW-1185">Reference proteome</keyword>
<comment type="caution">
    <text evidence="1">The sequence shown here is derived from an EMBL/GenBank/DDBJ whole genome shotgun (WGS) entry which is preliminary data.</text>
</comment>
<protein>
    <submittedName>
        <fullName evidence="1">Uncharacterized protein</fullName>
    </submittedName>
</protein>
<sequence length="170" mass="19433">MTATATRKGTYKQKKSKCLRFAQNKKAAKSIPVRHSAEATNPNHHHYFRQYATLQEDVQTNGKSKIINRKRSTRSARSSRLPLLYRPFSIQIPTFQQLQLTMSRGILSACSCLSLLVRWDCAEVGVSGGFHVMASVRPCWYFCSFLNARTDKGRSGIWYFYCICLGWNTP</sequence>
<evidence type="ECO:0000313" key="2">
    <source>
        <dbReference type="Proteomes" id="UP000800235"/>
    </source>
</evidence>